<evidence type="ECO:0000313" key="2">
    <source>
        <dbReference type="Proteomes" id="UP000534294"/>
    </source>
</evidence>
<reference evidence="1 2" key="1">
    <citation type="submission" date="2020-08" db="EMBL/GenBank/DDBJ databases">
        <title>Genomic Encyclopedia of Type Strains, Phase IV (KMG-IV): sequencing the most valuable type-strain genomes for metagenomic binning, comparative biology and taxonomic classification.</title>
        <authorList>
            <person name="Goeker M."/>
        </authorList>
    </citation>
    <scope>NUCLEOTIDE SEQUENCE [LARGE SCALE GENOMIC DNA]</scope>
    <source>
        <strain evidence="1 2">DSM 12251</strain>
    </source>
</reference>
<dbReference type="Proteomes" id="UP000534294">
    <property type="component" value="Unassembled WGS sequence"/>
</dbReference>
<keyword evidence="2" id="KW-1185">Reference proteome</keyword>
<gene>
    <name evidence="1" type="ORF">HNQ64_001687</name>
</gene>
<sequence length="484" mass="50914">MQLGHGIALLTPPRSASGPVLVNLTPPQISFSSSQPRGYAGDTATATPGTWAGAPTAYAYQWRINGSPIPGATSSSYAIPSGIPATQALTCRVTATSATGSTFSDSSPRPLHRTLYYKSEISSDWFGGDWFLESEGITESTDPATHDRVVINQLLNEGQPEGLLLDHVLIENAEVWLTGITCRQLVVQGGTACGMITVTGHALFENSAIMAGELSAPTATFHANSTLQGVAFITDHVTFSDSSGQNGNLTGNATFGIECSNNGSTEGSLTFQFGSYNHGSIIGYAAFYGSVSNSQPINGDAQFNDDSINYGSITGNLELQGNAQNYGDIAGTASVYHPSTFPMGGSAAHIYYYGYVFGCTNSSATNYDPSANTDDGTCYYEPPPGDPPGLFNAITIAGNYGSEGSPGLDLSWEYSSNASGFYITLYDAAVTEMTTLDVGYAFEVTSAFLGVLSPQTPYHLKVTAYNAYGSTDWYNGIAPYLIEG</sequence>
<dbReference type="SUPFAM" id="SSF49265">
    <property type="entry name" value="Fibronectin type III"/>
    <property type="match status" value="1"/>
</dbReference>
<proteinExistence type="predicted"/>
<comment type="caution">
    <text evidence="1">The sequence shown here is derived from an EMBL/GenBank/DDBJ whole genome shotgun (WGS) entry which is preliminary data.</text>
</comment>
<dbReference type="InterPro" id="IPR003961">
    <property type="entry name" value="FN3_dom"/>
</dbReference>
<dbReference type="AlphaFoldDB" id="A0A7W7YJP5"/>
<dbReference type="InterPro" id="IPR013783">
    <property type="entry name" value="Ig-like_fold"/>
</dbReference>
<dbReference type="Gene3D" id="2.60.40.2700">
    <property type="match status" value="1"/>
</dbReference>
<dbReference type="Gene3D" id="2.60.40.10">
    <property type="entry name" value="Immunoglobulins"/>
    <property type="match status" value="1"/>
</dbReference>
<dbReference type="EMBL" id="JACHIF010000003">
    <property type="protein sequence ID" value="MBB5037438.1"/>
    <property type="molecule type" value="Genomic_DNA"/>
</dbReference>
<evidence type="ECO:0008006" key="3">
    <source>
        <dbReference type="Google" id="ProtNLM"/>
    </source>
</evidence>
<evidence type="ECO:0000313" key="1">
    <source>
        <dbReference type="EMBL" id="MBB5037438.1"/>
    </source>
</evidence>
<name>A0A7W7YJP5_9BACT</name>
<dbReference type="RefSeq" id="WP_184207339.1">
    <property type="nucleotide sequence ID" value="NZ_JACHIF010000003.1"/>
</dbReference>
<dbReference type="InterPro" id="IPR036116">
    <property type="entry name" value="FN3_sf"/>
</dbReference>
<dbReference type="CDD" id="cd00063">
    <property type="entry name" value="FN3"/>
    <property type="match status" value="1"/>
</dbReference>
<organism evidence="1 2">
    <name type="scientific">Prosthecobacter dejongeii</name>
    <dbReference type="NCBI Taxonomy" id="48465"/>
    <lineage>
        <taxon>Bacteria</taxon>
        <taxon>Pseudomonadati</taxon>
        <taxon>Verrucomicrobiota</taxon>
        <taxon>Verrucomicrobiia</taxon>
        <taxon>Verrucomicrobiales</taxon>
        <taxon>Verrucomicrobiaceae</taxon>
        <taxon>Prosthecobacter</taxon>
    </lineage>
</organism>
<protein>
    <recommendedName>
        <fullName evidence="3">Fibronectin type-III domain-containing protein</fullName>
    </recommendedName>
</protein>
<accession>A0A7W7YJP5</accession>